<evidence type="ECO:0000313" key="3">
    <source>
        <dbReference type="Proteomes" id="UP001327560"/>
    </source>
</evidence>
<evidence type="ECO:0000313" key="2">
    <source>
        <dbReference type="EMBL" id="WOL13334.1"/>
    </source>
</evidence>
<organism evidence="2 3">
    <name type="scientific">Canna indica</name>
    <name type="common">Indian-shot</name>
    <dbReference type="NCBI Taxonomy" id="4628"/>
    <lineage>
        <taxon>Eukaryota</taxon>
        <taxon>Viridiplantae</taxon>
        <taxon>Streptophyta</taxon>
        <taxon>Embryophyta</taxon>
        <taxon>Tracheophyta</taxon>
        <taxon>Spermatophyta</taxon>
        <taxon>Magnoliopsida</taxon>
        <taxon>Liliopsida</taxon>
        <taxon>Zingiberales</taxon>
        <taxon>Cannaceae</taxon>
        <taxon>Canna</taxon>
    </lineage>
</organism>
<dbReference type="Proteomes" id="UP001327560">
    <property type="component" value="Chromosome 7"/>
</dbReference>
<dbReference type="AlphaFoldDB" id="A0AAQ3QJA3"/>
<proteinExistence type="predicted"/>
<name>A0AAQ3QJA3_9LILI</name>
<dbReference type="PANTHER" id="PTHR31479:SF40">
    <property type="entry name" value="OS01G0751600 PROTEIN"/>
    <property type="match status" value="1"/>
</dbReference>
<dbReference type="InterPro" id="IPR029058">
    <property type="entry name" value="AB_hydrolase_fold"/>
</dbReference>
<keyword evidence="1" id="KW-0175">Coiled coil</keyword>
<gene>
    <name evidence="2" type="ORF">Cni_G22104</name>
</gene>
<keyword evidence="3" id="KW-1185">Reference proteome</keyword>
<accession>A0AAQ3QJA3</accession>
<dbReference type="SUPFAM" id="SSF53474">
    <property type="entry name" value="alpha/beta-Hydrolases"/>
    <property type="match status" value="1"/>
</dbReference>
<dbReference type="EMBL" id="CP136896">
    <property type="protein sequence ID" value="WOL13334.1"/>
    <property type="molecule type" value="Genomic_DNA"/>
</dbReference>
<dbReference type="PANTHER" id="PTHR31479">
    <property type="entry name" value="ALPHA/BETA-HYDROLASES SUPERFAMILY PROTEIN"/>
    <property type="match status" value="1"/>
</dbReference>
<protein>
    <submittedName>
        <fullName evidence="2">GDSL esterase/lipase</fullName>
    </submittedName>
</protein>
<evidence type="ECO:0000256" key="1">
    <source>
        <dbReference type="SAM" id="Coils"/>
    </source>
</evidence>
<sequence>MKILEWDQFAAFFEFILMRPTCTPSAVLALRGTLLKSPTIRRDLVDDLRFLAWKSLKGSVWFHGALEALSKMVERFGSKNVCVGGHSLGVGFALQVGKALAKQVEENSMLELLTTRNKELEDKLSKFKSSAEEIEERYIKVQKQVEELQKGTEESNSKISELQDMIQKLETNLSILECENKVLRQQTLLGSTNEDLSECKIRTLESDNDLLRNQQKTNCQPTDSSE</sequence>
<reference evidence="2 3" key="1">
    <citation type="submission" date="2023-10" db="EMBL/GenBank/DDBJ databases">
        <title>Chromosome-scale genome assembly provides insights into flower coloration mechanisms of Canna indica.</title>
        <authorList>
            <person name="Li C."/>
        </authorList>
    </citation>
    <scope>NUCLEOTIDE SEQUENCE [LARGE SCALE GENOMIC DNA]</scope>
    <source>
        <tissue evidence="2">Flower</tissue>
    </source>
</reference>
<feature type="coiled-coil region" evidence="1">
    <location>
        <begin position="110"/>
        <end position="186"/>
    </location>
</feature>
<dbReference type="Gene3D" id="3.40.50.1820">
    <property type="entry name" value="alpha/beta hydrolase"/>
    <property type="match status" value="1"/>
</dbReference>